<evidence type="ECO:0000313" key="5">
    <source>
        <dbReference type="Proteomes" id="UP001165580"/>
    </source>
</evidence>
<dbReference type="Proteomes" id="UP001165580">
    <property type="component" value="Unassembled WGS sequence"/>
</dbReference>
<keyword evidence="2" id="KW-0812">Transmembrane</keyword>
<sequence>MSHIDPDTLALLAMSELQPTPAERRHLAVCDECAAELASLSRTASVGRASGGVASVAPSPELWERIRAELGLGAGGGSGDSSAVVPPLTPVEPRGLRGPVEPRGAAEGREPAEPRDTAAEPRDAAALREPFELREPAGLVEPVELRGPVEVRGPAELREPVELDGRRGRRGARRWLPVVAAAAIVGLVGGLGIGAWVGVTSTPTGAVVARAALDPFPDWPDARGSAVVQQLPDGSREVVVDVDDAVTAVPAASDADPLREVWLIAGDSSGLVSIGFLDGTSGRFAVPAGLDLSVYSLVDISAEPDNGDPTHSGDSIVRGPLRAG</sequence>
<accession>A0ABT2GJC4</accession>
<feature type="domain" description="Anti-sigma K factor RskA C-terminal" evidence="3">
    <location>
        <begin position="179"/>
        <end position="314"/>
    </location>
</feature>
<proteinExistence type="predicted"/>
<feature type="transmembrane region" description="Helical" evidence="2">
    <location>
        <begin position="175"/>
        <end position="197"/>
    </location>
</feature>
<dbReference type="InterPro" id="IPR018764">
    <property type="entry name" value="RskA_C"/>
</dbReference>
<keyword evidence="2" id="KW-1133">Transmembrane helix</keyword>
<comment type="caution">
    <text evidence="4">The sequence shown here is derived from an EMBL/GenBank/DDBJ whole genome shotgun (WGS) entry which is preliminary data.</text>
</comment>
<reference evidence="4" key="1">
    <citation type="submission" date="2022-08" db="EMBL/GenBank/DDBJ databases">
        <authorList>
            <person name="Deng Y."/>
            <person name="Han X.-F."/>
            <person name="Zhang Y.-Q."/>
        </authorList>
    </citation>
    <scope>NUCLEOTIDE SEQUENCE</scope>
    <source>
        <strain evidence="4">CPCC 205716</strain>
    </source>
</reference>
<dbReference type="Pfam" id="PF10099">
    <property type="entry name" value="RskA_C"/>
    <property type="match status" value="1"/>
</dbReference>
<keyword evidence="5" id="KW-1185">Reference proteome</keyword>
<feature type="compositionally biased region" description="Basic and acidic residues" evidence="1">
    <location>
        <begin position="104"/>
        <end position="123"/>
    </location>
</feature>
<protein>
    <submittedName>
        <fullName evidence="4">Anti-sigma factor</fullName>
    </submittedName>
</protein>
<gene>
    <name evidence="4" type="ORF">NVV95_17375</name>
</gene>
<feature type="region of interest" description="Disordered" evidence="1">
    <location>
        <begin position="303"/>
        <end position="324"/>
    </location>
</feature>
<organism evidence="4 5">
    <name type="scientific">Herbiconiux gentiana</name>
    <dbReference type="NCBI Taxonomy" id="2970912"/>
    <lineage>
        <taxon>Bacteria</taxon>
        <taxon>Bacillati</taxon>
        <taxon>Actinomycetota</taxon>
        <taxon>Actinomycetes</taxon>
        <taxon>Micrococcales</taxon>
        <taxon>Microbacteriaceae</taxon>
        <taxon>Herbiconiux</taxon>
    </lineage>
</organism>
<dbReference type="EMBL" id="JANTEZ010000010">
    <property type="protein sequence ID" value="MCS5716321.1"/>
    <property type="molecule type" value="Genomic_DNA"/>
</dbReference>
<name>A0ABT2GJC4_9MICO</name>
<feature type="region of interest" description="Disordered" evidence="1">
    <location>
        <begin position="73"/>
        <end position="123"/>
    </location>
</feature>
<evidence type="ECO:0000256" key="2">
    <source>
        <dbReference type="SAM" id="Phobius"/>
    </source>
</evidence>
<keyword evidence="2" id="KW-0472">Membrane</keyword>
<evidence type="ECO:0000259" key="3">
    <source>
        <dbReference type="Pfam" id="PF10099"/>
    </source>
</evidence>
<dbReference type="RefSeq" id="WP_259487820.1">
    <property type="nucleotide sequence ID" value="NZ_JANTEZ010000010.1"/>
</dbReference>
<evidence type="ECO:0000313" key="4">
    <source>
        <dbReference type="EMBL" id="MCS5716321.1"/>
    </source>
</evidence>
<evidence type="ECO:0000256" key="1">
    <source>
        <dbReference type="SAM" id="MobiDB-lite"/>
    </source>
</evidence>